<accession>A0A915Q5W0</accession>
<keyword evidence="12" id="KW-0206">Cytoskeleton</keyword>
<keyword evidence="8 13" id="KW-1133">Transmembrane helix</keyword>
<proteinExistence type="inferred from homology"/>
<dbReference type="GO" id="GO:0005856">
    <property type="term" value="C:cytoskeleton"/>
    <property type="evidence" value="ECO:0007669"/>
    <property type="project" value="UniProtKB-SubCell"/>
</dbReference>
<dbReference type="Proteomes" id="UP000887581">
    <property type="component" value="Unplaced"/>
</dbReference>
<evidence type="ECO:0000256" key="7">
    <source>
        <dbReference type="ARBA" id="ARBA00022968"/>
    </source>
</evidence>
<keyword evidence="14" id="KW-1185">Reference proteome</keyword>
<evidence type="ECO:0000256" key="2">
    <source>
        <dbReference type="ARBA" id="ARBA00004274"/>
    </source>
</evidence>
<dbReference type="PANTHER" id="PTHR12939">
    <property type="entry name" value="SARCOGLYCAN"/>
    <property type="match status" value="1"/>
</dbReference>
<evidence type="ECO:0000313" key="14">
    <source>
        <dbReference type="Proteomes" id="UP000887581"/>
    </source>
</evidence>
<keyword evidence="7" id="KW-0735">Signal-anchor</keyword>
<keyword evidence="10" id="KW-1015">Disulfide bond</keyword>
<evidence type="ECO:0000313" key="15">
    <source>
        <dbReference type="WBParaSite" id="sdigi.contig64.g3381.t1"/>
    </source>
</evidence>
<dbReference type="InterPro" id="IPR039972">
    <property type="entry name" value="Sarcoglycan_gamma/delta/zeta"/>
</dbReference>
<evidence type="ECO:0000256" key="12">
    <source>
        <dbReference type="ARBA" id="ARBA00023212"/>
    </source>
</evidence>
<keyword evidence="5" id="KW-0963">Cytoplasm</keyword>
<evidence type="ECO:0000256" key="5">
    <source>
        <dbReference type="ARBA" id="ARBA00022490"/>
    </source>
</evidence>
<evidence type="ECO:0000256" key="1">
    <source>
        <dbReference type="ARBA" id="ARBA00004245"/>
    </source>
</evidence>
<evidence type="ECO:0000256" key="8">
    <source>
        <dbReference type="ARBA" id="ARBA00022989"/>
    </source>
</evidence>
<dbReference type="InterPro" id="IPR006875">
    <property type="entry name" value="Sarcoglycan"/>
</dbReference>
<evidence type="ECO:0000256" key="11">
    <source>
        <dbReference type="ARBA" id="ARBA00023180"/>
    </source>
</evidence>
<keyword evidence="9 13" id="KW-0472">Membrane</keyword>
<keyword evidence="11" id="KW-0325">Glycoprotein</keyword>
<protein>
    <submittedName>
        <fullName evidence="15">Sarcoglycan complex subunit protein</fullName>
    </submittedName>
</protein>
<dbReference type="AlphaFoldDB" id="A0A915Q5W0"/>
<dbReference type="Pfam" id="PF04790">
    <property type="entry name" value="Sarcoglycan_1"/>
    <property type="match status" value="1"/>
</dbReference>
<evidence type="ECO:0000256" key="10">
    <source>
        <dbReference type="ARBA" id="ARBA00023157"/>
    </source>
</evidence>
<evidence type="ECO:0000256" key="3">
    <source>
        <dbReference type="ARBA" id="ARBA00007574"/>
    </source>
</evidence>
<dbReference type="GO" id="GO:0042383">
    <property type="term" value="C:sarcolemma"/>
    <property type="evidence" value="ECO:0007669"/>
    <property type="project" value="UniProtKB-SubCell"/>
</dbReference>
<sequence length="350" mass="38957">MRLSTARDFPHLFGTLEVKFGAIIQKSSKNTYVMSHHPLYQRTEEPVWGRSGYDFHRSPSALQGTIVPPYSTAIIHSGVKPPTESDIYRVGVYGWRKRCLYCFICALSVAVILNLALTVWIMSVLDITTTGMGTMRIEDDSIRVMGEAQFDRSVHFTELSTAHNEALTIDSYRGIFIKARNMSGYQTAMLNMFQDGRMEAVCDRFEIYDNSRKLLFFAESDEIGLKLENLRILDDGGSVFEGAIQTALIRPESDSPLSLESPTRSLNLEAGQDIEITSAAGEIQLLSLLDITINSKQGEVRLDSNNIVMSGLPRSEARGIAQYQLCICQNGLLFVAVVGADCRADRTICN</sequence>
<comment type="similarity">
    <text evidence="3">Belongs to the sarcoglycan beta/delta/gamma/zeta family.</text>
</comment>
<dbReference type="WBParaSite" id="sdigi.contig64.g3381.t1">
    <property type="protein sequence ID" value="sdigi.contig64.g3381.t1"/>
    <property type="gene ID" value="sdigi.contig64.g3381"/>
</dbReference>
<comment type="subcellular location">
    <subcellularLocation>
        <location evidence="2">Cell membrane</location>
        <location evidence="2">Sarcolemma</location>
        <topology evidence="2">Single-pass type II membrane protein</topology>
    </subcellularLocation>
    <subcellularLocation>
        <location evidence="1">Cytoplasm</location>
        <location evidence="1">Cytoskeleton</location>
    </subcellularLocation>
</comment>
<name>A0A915Q5W0_9BILA</name>
<evidence type="ECO:0000256" key="6">
    <source>
        <dbReference type="ARBA" id="ARBA00022692"/>
    </source>
</evidence>
<dbReference type="GO" id="GO:0016012">
    <property type="term" value="C:sarcoglycan complex"/>
    <property type="evidence" value="ECO:0007669"/>
    <property type="project" value="InterPro"/>
</dbReference>
<evidence type="ECO:0000256" key="9">
    <source>
        <dbReference type="ARBA" id="ARBA00023136"/>
    </source>
</evidence>
<organism evidence="14 15">
    <name type="scientific">Setaria digitata</name>
    <dbReference type="NCBI Taxonomy" id="48799"/>
    <lineage>
        <taxon>Eukaryota</taxon>
        <taxon>Metazoa</taxon>
        <taxon>Ecdysozoa</taxon>
        <taxon>Nematoda</taxon>
        <taxon>Chromadorea</taxon>
        <taxon>Rhabditida</taxon>
        <taxon>Spirurina</taxon>
        <taxon>Spiruromorpha</taxon>
        <taxon>Filarioidea</taxon>
        <taxon>Setariidae</taxon>
        <taxon>Setaria</taxon>
    </lineage>
</organism>
<feature type="transmembrane region" description="Helical" evidence="13">
    <location>
        <begin position="99"/>
        <end position="122"/>
    </location>
</feature>
<evidence type="ECO:0000256" key="4">
    <source>
        <dbReference type="ARBA" id="ARBA00022475"/>
    </source>
</evidence>
<keyword evidence="6 13" id="KW-0812">Transmembrane</keyword>
<reference evidence="15" key="1">
    <citation type="submission" date="2022-11" db="UniProtKB">
        <authorList>
            <consortium name="WormBaseParasite"/>
        </authorList>
    </citation>
    <scope>IDENTIFICATION</scope>
</reference>
<evidence type="ECO:0000256" key="13">
    <source>
        <dbReference type="SAM" id="Phobius"/>
    </source>
</evidence>
<dbReference type="PANTHER" id="PTHR12939:SF10">
    <property type="entry name" value="EG:4F1.1 PROTEIN"/>
    <property type="match status" value="1"/>
</dbReference>
<keyword evidence="4" id="KW-1003">Cell membrane</keyword>